<dbReference type="Pfam" id="PF00622">
    <property type="entry name" value="SPRY"/>
    <property type="match status" value="1"/>
</dbReference>
<evidence type="ECO:0000313" key="5">
    <source>
        <dbReference type="Proteomes" id="UP000027581"/>
    </source>
</evidence>
<reference evidence="4" key="1">
    <citation type="submission" date="2014-01" db="EMBL/GenBank/DDBJ databases">
        <authorList>
            <person name="Aslett M."/>
        </authorList>
    </citation>
    <scope>NUCLEOTIDE SEQUENCE</scope>
    <source>
        <strain evidence="4">CDC</strain>
    </source>
</reference>
<keyword evidence="2" id="KW-0812">Transmembrane</keyword>
<proteinExistence type="predicted"/>
<feature type="transmembrane region" description="Helical" evidence="2">
    <location>
        <begin position="206"/>
        <end position="225"/>
    </location>
</feature>
<reference evidence="4" key="2">
    <citation type="submission" date="2014-05" db="EMBL/GenBank/DDBJ databases">
        <title>The genome sequences of chimpanzee malaria parasites reveal the path to human adaptation.</title>
        <authorList>
            <person name="Otto T.D."/>
            <person name="Rayner J.C."/>
            <person name="Boehme U."/>
            <person name="Pain A."/>
            <person name="Spottiswoode N."/>
            <person name="Sanders M."/>
            <person name="Quail M."/>
            <person name="Ollomo B."/>
            <person name="Renaud F."/>
            <person name="Thomas A.W."/>
            <person name="Prugnolle F."/>
            <person name="Conway D.J."/>
            <person name="Newbold C."/>
            <person name="Berriman M."/>
        </authorList>
    </citation>
    <scope>NUCLEOTIDE SEQUENCE [LARGE SCALE GENOMIC DNA]</scope>
    <source>
        <strain evidence="4">CDC</strain>
    </source>
</reference>
<feature type="compositionally biased region" description="Basic residues" evidence="1">
    <location>
        <begin position="1986"/>
        <end position="1995"/>
    </location>
</feature>
<keyword evidence="2" id="KW-1133">Transmembrane helix</keyword>
<feature type="region of interest" description="Disordered" evidence="1">
    <location>
        <begin position="1401"/>
        <end position="1528"/>
    </location>
</feature>
<keyword evidence="5" id="KW-1185">Reference proteome</keyword>
<name>A0A060RSZ9_PLARE</name>
<dbReference type="CDD" id="cd12885">
    <property type="entry name" value="SPRY_RanBP_like"/>
    <property type="match status" value="1"/>
</dbReference>
<feature type="transmembrane region" description="Helical" evidence="2">
    <location>
        <begin position="615"/>
        <end position="634"/>
    </location>
</feature>
<feature type="region of interest" description="Disordered" evidence="1">
    <location>
        <begin position="1986"/>
        <end position="2010"/>
    </location>
</feature>
<organism evidence="4 5">
    <name type="scientific">Plasmodium reichenowi</name>
    <dbReference type="NCBI Taxonomy" id="5854"/>
    <lineage>
        <taxon>Eukaryota</taxon>
        <taxon>Sar</taxon>
        <taxon>Alveolata</taxon>
        <taxon>Apicomplexa</taxon>
        <taxon>Aconoidasida</taxon>
        <taxon>Haemosporida</taxon>
        <taxon>Plasmodiidae</taxon>
        <taxon>Plasmodium</taxon>
        <taxon>Plasmodium (Laverania)</taxon>
    </lineage>
</organism>
<feature type="transmembrane region" description="Helical" evidence="2">
    <location>
        <begin position="21"/>
        <end position="42"/>
    </location>
</feature>
<dbReference type="Proteomes" id="UP000027581">
    <property type="component" value="Unassembled WGS sequence"/>
</dbReference>
<dbReference type="PhylomeDB" id="A0A060RSZ9"/>
<dbReference type="InterPro" id="IPR013144">
    <property type="entry name" value="CRA_dom"/>
</dbReference>
<feature type="compositionally biased region" description="Polar residues" evidence="1">
    <location>
        <begin position="1489"/>
        <end position="1507"/>
    </location>
</feature>
<dbReference type="PANTHER" id="PTHR12864">
    <property type="entry name" value="RAN BINDING PROTEIN 9-RELATED"/>
    <property type="match status" value="1"/>
</dbReference>
<dbReference type="InterPro" id="IPR044736">
    <property type="entry name" value="Gid1/RanBPM/SPLA_SPRY"/>
</dbReference>
<feature type="region of interest" description="Disordered" evidence="1">
    <location>
        <begin position="1572"/>
        <end position="1631"/>
    </location>
</feature>
<keyword evidence="2" id="KW-0472">Membrane</keyword>
<dbReference type="InterPro" id="IPR001870">
    <property type="entry name" value="B30.2/SPRY"/>
</dbReference>
<dbReference type="InterPro" id="IPR013320">
    <property type="entry name" value="ConA-like_dom_sf"/>
</dbReference>
<feature type="compositionally biased region" description="Basic and acidic residues" evidence="1">
    <location>
        <begin position="1576"/>
        <end position="1631"/>
    </location>
</feature>
<protein>
    <recommendedName>
        <fullName evidence="3">B30.2/SPRY domain-containing protein</fullName>
    </recommendedName>
</protein>
<feature type="transmembrane region" description="Helical" evidence="2">
    <location>
        <begin position="344"/>
        <end position="374"/>
    </location>
</feature>
<dbReference type="InterPro" id="IPR003877">
    <property type="entry name" value="SPRY_dom"/>
</dbReference>
<gene>
    <name evidence="4" type="ORF">PRCDC_1013700</name>
</gene>
<dbReference type="SMART" id="SM00449">
    <property type="entry name" value="SPRY"/>
    <property type="match status" value="1"/>
</dbReference>
<evidence type="ECO:0000256" key="2">
    <source>
        <dbReference type="SAM" id="Phobius"/>
    </source>
</evidence>
<feature type="compositionally biased region" description="Basic and acidic residues" evidence="1">
    <location>
        <begin position="1447"/>
        <end position="1479"/>
    </location>
</feature>
<feature type="domain" description="B30.2/SPRY" evidence="3">
    <location>
        <begin position="1148"/>
        <end position="1334"/>
    </location>
</feature>
<sequence length="2368" mass="282702">MDTGKLNEPKELIKINKINNIFLYPFSFFNLTNHHIFVLHVYRMMHILSYNIMDLKDDKYDKKEIINPKRIVYNKYMMKIKQNMYNYKVRKEGLKYIPTNNICFLLHIRDHIKISIHLKRKNIFTINKYLNNIINIMKKKGYDEEKVKYCIIICGNEFFKKNIFFKQLENVIYKKISICKNIKNERLITLFKNEHIVDNIIELYIYYYKIVLLLLLLILGHWDILYLPFSIFVYKYINIYINVFHYTSFFMYHYYDEMKWNHFIKTLYQNLISFNNFIFFDDEYKYQISDEKTYFFIYTLISTHIFRKGKLYKINQINNLFLHFLQYKKFAIKSYKMTYKIDYILLYISLIISSHYVTIRNFITIELLIIRIYLCIKKYLNRNELTAINVITPFYITPIEKKGISKLHEFYKNLIIYLNYNYICILFINAPNYKNCSSNYVFLVNKRTPSRFNTNHVISMRVHNDFIYNTLLYHRTNMLICKDKSKGEHIYNNIFNNNNNNNNSKLYESLVSLSNIEIFCSLYMNKLLYWSALIKILNFLCNLTKSIIYVPIKYTNTYLSLLLFIVHIFYYIINHKKCSQKLTKFEKNLIQATCTTMLYIINNFFLIILNHIKALINFILCINHFSIYSILILIKYKFFSFVNMKNKNKNERISLEHYNLKEINKKMFLFNYEDIEKGKDSIKKLPIFNLGKKQKKKNIISPIKYNSKLKYYNTNNKKKIHSYKHYIKGRELKHINISAHYKDSNNNINANYNNNGNDMLYNRYNNMSKYKQYCNKDIYFKKAVGKKRGKCINMQVEKCPCYNLIYIPPLLWIYKILNYKNNCRYNIIKHSHIFCNEIMCSSDKYNNLSYRNKKLQNYSNKKKNKKSKTNDRDECSKKETKKKDNNSGPYSDLESDSDDEVDQDKDLDDDEKQDEEEQMDDNQREDKNDKDEEDDEENEKNDKKEGKEEDDEGDDDYDDDDYDDDDYDDDDYDNDDYDDDDYDDDDNDDNDDEDNDEDDNDDDEDDEDDDDDDEDDDDEDDNDDDEDDDEDDDDDDDDENDDEEDDDDDDEEEDTREETDDNICEKEELEDDDDTYEYSDEDSTHKDRNKKRRRKKRNNNKSKRKRKRKRKSKHDDYYDDNENEDIRKENDKEEESYYNKKKNLYLEKKNKKFKHNFIYLKNLFKENICINTLNVSNFISVSKDKLTATYTAWGKHTDIACVQVNKCALRDCSIYYFEVEILNCTNFSKIVIGMTNKNYTINKNPGSEYNSFGYKNDDGKKIIDGKIENYCNGYAKNDIIGCGINYFDNSAFFTKNGKYLGKACTINFKYDYYATVGLSTLGDRIRFHLNNFCFDIYNMIYEESEKERKIIKSIYVQKDIFSDIIKSHLIKCGYFNTYKSFMNYLEKNKYVDDNNSIESSTNYNNGMDGNIFPNKSNTSNNSQKKVENSSNNKNEKETNKKNNTNDMNKDEKEEMEKNNKITKDNHVKMEKEEKKKNKNDINLNIQNNTMKNLTEQNPHKSATSEQLDVTPEDNKKKKDSEHENNEKNILNSILKNYLNVCDKFDKNKKVDEEKTETNNANMLNEPEKIPIVIPPDNEKEKCSDNKTMGKEGDKHKEDVIDGNEKHMEEEKLTKKEINEEQKNTNEEEKEKKEVEDVKCVKEVENVKEVEHAKEVENTKEVENVKDVEDAKGEKEEKGLKGDVGKNELMERASNMLKGYNFSNYNYTGISLQNALWASRKNSLSNIINIRKDSSSILLNRLRNKRSLTSKDDLNVLTSSLMNAKKDAKKNDNDINKKIHVLLKEKCSIFKNEKKKLCKKGSKCYSNDKEHITKYFVNLYLSEDKLNKMIDSLETRYIIRNNIMEGNIINVLNILEEEYSEMFTNEQAIFNIAMLYTQQLIEILKPNKKYIKSLSLRKQKNNKNKKREICNNYELGKNKYNDSLCSDSSYKTYNTLSDNHFYDDIKTEYNSSDSLFCDEELSFVDKKNNAITSKLEKVYNGEYKQKMKDHKMKHNRDKKEYGNGNEKLNNSEKHNIKNVNNNVNNSNNNMNILNSNSKNTKGDMDGMVSSNTGNIHTTNDKENIGENNIDSYNKDKKKESNNEDFLKEKKIEQIIYKNICSNYDEGFSRTNNLQEDYKSHFNKLLKQYEFFNDDNPYKNECKKNNYKNINTEQNYISSSSHEDIFSDYDSNDSNFNEKFYEYNDINFDQVYQYIYKDKIPSNNQQLKFKKDHMYLALLWIKEKLSLFNKYNLLNVRQCILDTTSLIAYHKPYKEKLVRIFFSRNRNLLTFNSINEGILNICLNVPVYSPLEIMVKHLILCRNLLREKKGNIGIIYDCSYVCQPYKRYMIKIKNNKKKRRYFKETSTKLKNEKNSLNGKLNDDKRLSIFQ</sequence>
<feature type="transmembrane region" description="Helical" evidence="2">
    <location>
        <begin position="589"/>
        <end position="609"/>
    </location>
</feature>
<dbReference type="SMART" id="SM00757">
    <property type="entry name" value="CRA"/>
    <property type="match status" value="1"/>
</dbReference>
<feature type="compositionally biased region" description="Basic and acidic residues" evidence="1">
    <location>
        <begin position="868"/>
        <end position="885"/>
    </location>
</feature>
<feature type="region of interest" description="Disordered" evidence="1">
    <location>
        <begin position="854"/>
        <end position="1124"/>
    </location>
</feature>
<dbReference type="InterPro" id="IPR050618">
    <property type="entry name" value="Ubq-SigPath_Reg"/>
</dbReference>
<evidence type="ECO:0000313" key="4">
    <source>
        <dbReference type="EMBL" id="CDO64574.1"/>
    </source>
</evidence>
<feature type="transmembrane region" description="Helical" evidence="2">
    <location>
        <begin position="237"/>
        <end position="255"/>
    </location>
</feature>
<feature type="compositionally biased region" description="Acidic residues" evidence="1">
    <location>
        <begin position="893"/>
        <end position="920"/>
    </location>
</feature>
<dbReference type="EMBL" id="HG810771">
    <property type="protein sequence ID" value="CDO64574.1"/>
    <property type="molecule type" value="Genomic_DNA"/>
</dbReference>
<accession>A0A060RSZ9</accession>
<evidence type="ECO:0000259" key="3">
    <source>
        <dbReference type="PROSITE" id="PS50188"/>
    </source>
</evidence>
<feature type="transmembrane region" description="Helical" evidence="2">
    <location>
        <begin position="527"/>
        <end position="550"/>
    </location>
</feature>
<dbReference type="SUPFAM" id="SSF49899">
    <property type="entry name" value="Concanavalin A-like lectins/glucanases"/>
    <property type="match status" value="1"/>
</dbReference>
<feature type="compositionally biased region" description="Low complexity" evidence="1">
    <location>
        <begin position="1414"/>
        <end position="1432"/>
    </location>
</feature>
<dbReference type="VEuPathDB" id="PlasmoDB:PRG01_1012800"/>
<dbReference type="PROSITE" id="PS50188">
    <property type="entry name" value="B302_SPRY"/>
    <property type="match status" value="1"/>
</dbReference>
<feature type="region of interest" description="Disordered" evidence="1">
    <location>
        <begin position="2055"/>
        <end position="2079"/>
    </location>
</feature>
<feature type="compositionally biased region" description="Basic residues" evidence="1">
    <location>
        <begin position="1087"/>
        <end position="1112"/>
    </location>
</feature>
<dbReference type="InterPro" id="IPR043136">
    <property type="entry name" value="B30.2/SPRY_sf"/>
</dbReference>
<dbReference type="VEuPathDB" id="PlasmoDB:PRCDC_1013700"/>
<feature type="compositionally biased region" description="Acidic residues" evidence="1">
    <location>
        <begin position="948"/>
        <end position="1081"/>
    </location>
</feature>
<feature type="compositionally biased region" description="Basic and acidic residues" evidence="1">
    <location>
        <begin position="1512"/>
        <end position="1526"/>
    </location>
</feature>
<feature type="compositionally biased region" description="Basic and acidic residues" evidence="1">
    <location>
        <begin position="921"/>
        <end position="930"/>
    </location>
</feature>
<evidence type="ECO:0000256" key="1">
    <source>
        <dbReference type="SAM" id="MobiDB-lite"/>
    </source>
</evidence>
<dbReference type="Gene3D" id="2.60.120.920">
    <property type="match status" value="1"/>
</dbReference>
<feature type="transmembrane region" description="Helical" evidence="2">
    <location>
        <begin position="556"/>
        <end position="573"/>
    </location>
</feature>